<comment type="caution">
    <text evidence="3">The sequence shown here is derived from an EMBL/GenBank/DDBJ whole genome shotgun (WGS) entry which is preliminary data.</text>
</comment>
<dbReference type="PANTHER" id="PTHR37179:SF1">
    <property type="entry name" value="TRANSGLYCOSYLASE"/>
    <property type="match status" value="1"/>
</dbReference>
<accession>A0A2R6PKK1</accession>
<comment type="function">
    <text evidence="1">Defense against chitin-containing fungal pathogens.</text>
</comment>
<dbReference type="OrthoDB" id="550520at2759"/>
<evidence type="ECO:0000313" key="3">
    <source>
        <dbReference type="EMBL" id="PSR92597.1"/>
    </source>
</evidence>
<dbReference type="InParanoid" id="A0A2R6PKK1"/>
<keyword evidence="4" id="KW-1185">Reference proteome</keyword>
<dbReference type="SUPFAM" id="SSF53756">
    <property type="entry name" value="UDP-Glycosyltransferase/glycogen phosphorylase"/>
    <property type="match status" value="1"/>
</dbReference>
<dbReference type="EMBL" id="NKQK01000024">
    <property type="protein sequence ID" value="PSR92597.1"/>
    <property type="molecule type" value="Genomic_DNA"/>
</dbReference>
<evidence type="ECO:0000256" key="1">
    <source>
        <dbReference type="ARBA" id="ARBA00003102"/>
    </source>
</evidence>
<proteinExistence type="predicted"/>
<sequence>MRMAICFKYWDDCVDPQDLEALWMDPEVKNEWINAGETKGQKVHLSRDPDVQSFLTQTEMKDMICAFAELESDRQPIATREISEQFIARAHKGGVKKATHKSTLQSWRRYLSVKESLPSRKVFEVAPMLNDPSASATPAQKTKGAANTTWDSSVSPEYMEEMWNHPYVSKEWSKSGEKRGKVGFSHDAEKRPYLSRIELRAIAEIIISKHFSTRAVRPVSLQVFLDDMANSEEHILILPFMARGHLIPFLALARQIHQTTNFTITITATPLNTAYLRLPSLPTPTTPTASELPLSPSIALTTTYPPTPRLCLSPKLSPSSTHPLPSNPPPATSTPSNFLVDSLSLDLPLDNCCIYSLCALAEIVSMHFVNGVGLHLGIMGIDYSTASWLYKDLGYKAYIVESADDLTKPSVSMYFGTAAAAYINWLSQYEGRERDPQFVIQAYLAGPKNINLQETGPLWLKFEEALSRYENLKKDQGSCTILYADKSHVYISGSFMCKIILSDCIAIENTK</sequence>
<keyword evidence="2" id="KW-0624">Polysaccharide degradation</keyword>
<dbReference type="OMA" id="FRERYAC"/>
<dbReference type="InterPro" id="IPR023346">
    <property type="entry name" value="Lysozyme-like_dom_sf"/>
</dbReference>
<dbReference type="GO" id="GO:0006032">
    <property type="term" value="P:chitin catabolic process"/>
    <property type="evidence" value="ECO:0007669"/>
    <property type="project" value="UniProtKB-KW"/>
</dbReference>
<protein>
    <submittedName>
        <fullName evidence="3">UDP-glycosyltransferase</fullName>
    </submittedName>
</protein>
<evidence type="ECO:0000313" key="4">
    <source>
        <dbReference type="Proteomes" id="UP000241394"/>
    </source>
</evidence>
<keyword evidence="3" id="KW-0808">Transferase</keyword>
<dbReference type="AlphaFoldDB" id="A0A2R6PKK1"/>
<dbReference type="PANTHER" id="PTHR37179">
    <property type="entry name" value="TRANSGLYCOSYLASE"/>
    <property type="match status" value="1"/>
</dbReference>
<organism evidence="3 4">
    <name type="scientific">Actinidia chinensis var. chinensis</name>
    <name type="common">Chinese soft-hair kiwi</name>
    <dbReference type="NCBI Taxonomy" id="1590841"/>
    <lineage>
        <taxon>Eukaryota</taxon>
        <taxon>Viridiplantae</taxon>
        <taxon>Streptophyta</taxon>
        <taxon>Embryophyta</taxon>
        <taxon>Tracheophyta</taxon>
        <taxon>Spermatophyta</taxon>
        <taxon>Magnoliopsida</taxon>
        <taxon>eudicotyledons</taxon>
        <taxon>Gunneridae</taxon>
        <taxon>Pentapetalae</taxon>
        <taxon>asterids</taxon>
        <taxon>Ericales</taxon>
        <taxon>Actinidiaceae</taxon>
        <taxon>Actinidia</taxon>
    </lineage>
</organism>
<dbReference type="Gene3D" id="3.40.50.2000">
    <property type="entry name" value="Glycogen Phosphorylase B"/>
    <property type="match status" value="1"/>
</dbReference>
<name>A0A2R6PKK1_ACTCC</name>
<dbReference type="STRING" id="1590841.A0A2R6PKK1"/>
<gene>
    <name evidence="3" type="ORF">CEY00_Acc33498</name>
</gene>
<reference evidence="4" key="2">
    <citation type="journal article" date="2018" name="BMC Genomics">
        <title>A manually annotated Actinidia chinensis var. chinensis (kiwifruit) genome highlights the challenges associated with draft genomes and gene prediction in plants.</title>
        <authorList>
            <person name="Pilkington S.M."/>
            <person name="Crowhurst R."/>
            <person name="Hilario E."/>
            <person name="Nardozza S."/>
            <person name="Fraser L."/>
            <person name="Peng Y."/>
            <person name="Gunaseelan K."/>
            <person name="Simpson R."/>
            <person name="Tahir J."/>
            <person name="Deroles S.C."/>
            <person name="Templeton K."/>
            <person name="Luo Z."/>
            <person name="Davy M."/>
            <person name="Cheng C."/>
            <person name="McNeilage M."/>
            <person name="Scaglione D."/>
            <person name="Liu Y."/>
            <person name="Zhang Q."/>
            <person name="Datson P."/>
            <person name="De Silva N."/>
            <person name="Gardiner S.E."/>
            <person name="Bassett H."/>
            <person name="Chagne D."/>
            <person name="McCallum J."/>
            <person name="Dzierzon H."/>
            <person name="Deng C."/>
            <person name="Wang Y.Y."/>
            <person name="Barron L."/>
            <person name="Manako K."/>
            <person name="Bowen J."/>
            <person name="Foster T.M."/>
            <person name="Erridge Z.A."/>
            <person name="Tiffin H."/>
            <person name="Waite C.N."/>
            <person name="Davies K.M."/>
            <person name="Grierson E.P."/>
            <person name="Laing W.A."/>
            <person name="Kirk R."/>
            <person name="Chen X."/>
            <person name="Wood M."/>
            <person name="Montefiori M."/>
            <person name="Brummell D.A."/>
            <person name="Schwinn K.E."/>
            <person name="Catanach A."/>
            <person name="Fullerton C."/>
            <person name="Li D."/>
            <person name="Meiyalaghan S."/>
            <person name="Nieuwenhuizen N."/>
            <person name="Read N."/>
            <person name="Prakash R."/>
            <person name="Hunter D."/>
            <person name="Zhang H."/>
            <person name="McKenzie M."/>
            <person name="Knabel M."/>
            <person name="Harris A."/>
            <person name="Allan A.C."/>
            <person name="Gleave A."/>
            <person name="Chen A."/>
            <person name="Janssen B.J."/>
            <person name="Plunkett B."/>
            <person name="Ampomah-Dwamena C."/>
            <person name="Voogd C."/>
            <person name="Leif D."/>
            <person name="Lafferty D."/>
            <person name="Souleyre E.J.F."/>
            <person name="Varkonyi-Gasic E."/>
            <person name="Gambi F."/>
            <person name="Hanley J."/>
            <person name="Yao J.L."/>
            <person name="Cheung J."/>
            <person name="David K.M."/>
            <person name="Warren B."/>
            <person name="Marsh K."/>
            <person name="Snowden K.C."/>
            <person name="Lin-Wang K."/>
            <person name="Brian L."/>
            <person name="Martinez-Sanchez M."/>
            <person name="Wang M."/>
            <person name="Ileperuma N."/>
            <person name="Macnee N."/>
            <person name="Campin R."/>
            <person name="McAtee P."/>
            <person name="Drummond R.S.M."/>
            <person name="Espley R.V."/>
            <person name="Ireland H.S."/>
            <person name="Wu R."/>
            <person name="Atkinson R.G."/>
            <person name="Karunairetnam S."/>
            <person name="Bulley S."/>
            <person name="Chunkath S."/>
            <person name="Hanley Z."/>
            <person name="Storey R."/>
            <person name="Thrimawithana A.H."/>
            <person name="Thomson S."/>
            <person name="David C."/>
            <person name="Testolin R."/>
            <person name="Huang H."/>
            <person name="Hellens R.P."/>
            <person name="Schaffer R.J."/>
        </authorList>
    </citation>
    <scope>NUCLEOTIDE SEQUENCE [LARGE SCALE GENOMIC DNA]</scope>
    <source>
        <strain evidence="4">cv. Red5</strain>
    </source>
</reference>
<keyword evidence="2" id="KW-0146">Chitin degradation</keyword>
<evidence type="ECO:0000256" key="2">
    <source>
        <dbReference type="ARBA" id="ARBA00023024"/>
    </source>
</evidence>
<reference evidence="3 4" key="1">
    <citation type="submission" date="2017-07" db="EMBL/GenBank/DDBJ databases">
        <title>An improved, manually edited Actinidia chinensis var. chinensis (kiwifruit) genome highlights the challenges associated with draft genomes and gene prediction in plants.</title>
        <authorList>
            <person name="Pilkington S."/>
            <person name="Crowhurst R."/>
            <person name="Hilario E."/>
            <person name="Nardozza S."/>
            <person name="Fraser L."/>
            <person name="Peng Y."/>
            <person name="Gunaseelan K."/>
            <person name="Simpson R."/>
            <person name="Tahir J."/>
            <person name="Deroles S."/>
            <person name="Templeton K."/>
            <person name="Luo Z."/>
            <person name="Davy M."/>
            <person name="Cheng C."/>
            <person name="Mcneilage M."/>
            <person name="Scaglione D."/>
            <person name="Liu Y."/>
            <person name="Zhang Q."/>
            <person name="Datson P."/>
            <person name="De Silva N."/>
            <person name="Gardiner S."/>
            <person name="Bassett H."/>
            <person name="Chagne D."/>
            <person name="Mccallum J."/>
            <person name="Dzierzon H."/>
            <person name="Deng C."/>
            <person name="Wang Y.-Y."/>
            <person name="Barron N."/>
            <person name="Manako K."/>
            <person name="Bowen J."/>
            <person name="Foster T."/>
            <person name="Erridge Z."/>
            <person name="Tiffin H."/>
            <person name="Waite C."/>
            <person name="Davies K."/>
            <person name="Grierson E."/>
            <person name="Laing W."/>
            <person name="Kirk R."/>
            <person name="Chen X."/>
            <person name="Wood M."/>
            <person name="Montefiori M."/>
            <person name="Brummell D."/>
            <person name="Schwinn K."/>
            <person name="Catanach A."/>
            <person name="Fullerton C."/>
            <person name="Li D."/>
            <person name="Meiyalaghan S."/>
            <person name="Nieuwenhuizen N."/>
            <person name="Read N."/>
            <person name="Prakash R."/>
            <person name="Hunter D."/>
            <person name="Zhang H."/>
            <person name="Mckenzie M."/>
            <person name="Knabel M."/>
            <person name="Harris A."/>
            <person name="Allan A."/>
            <person name="Chen A."/>
            <person name="Janssen B."/>
            <person name="Plunkett B."/>
            <person name="Dwamena C."/>
            <person name="Voogd C."/>
            <person name="Leif D."/>
            <person name="Lafferty D."/>
            <person name="Souleyre E."/>
            <person name="Varkonyi-Gasic E."/>
            <person name="Gambi F."/>
            <person name="Hanley J."/>
            <person name="Yao J.-L."/>
            <person name="Cheung J."/>
            <person name="David K."/>
            <person name="Warren B."/>
            <person name="Marsh K."/>
            <person name="Snowden K."/>
            <person name="Lin-Wang K."/>
            <person name="Brian L."/>
            <person name="Martinez-Sanchez M."/>
            <person name="Wang M."/>
            <person name="Ileperuma N."/>
            <person name="Macnee N."/>
            <person name="Campin R."/>
            <person name="Mcatee P."/>
            <person name="Drummond R."/>
            <person name="Espley R."/>
            <person name="Ireland H."/>
            <person name="Wu R."/>
            <person name="Atkinson R."/>
            <person name="Karunairetnam S."/>
            <person name="Bulley S."/>
            <person name="Chunkath S."/>
            <person name="Hanley Z."/>
            <person name="Storey R."/>
            <person name="Thrimawithana A."/>
            <person name="Thomson S."/>
            <person name="David C."/>
            <person name="Testolin R."/>
        </authorList>
    </citation>
    <scope>NUCLEOTIDE SEQUENCE [LARGE SCALE GENOMIC DNA]</scope>
    <source>
        <strain evidence="4">cv. Red5</strain>
        <tissue evidence="3">Young leaf</tissue>
    </source>
</reference>
<dbReference type="GO" id="GO:0016740">
    <property type="term" value="F:transferase activity"/>
    <property type="evidence" value="ECO:0007669"/>
    <property type="project" value="UniProtKB-KW"/>
</dbReference>
<dbReference type="Gramene" id="PSR92597">
    <property type="protein sequence ID" value="PSR92597"/>
    <property type="gene ID" value="CEY00_Acc33498"/>
</dbReference>
<dbReference type="SUPFAM" id="SSF53955">
    <property type="entry name" value="Lysozyme-like"/>
    <property type="match status" value="1"/>
</dbReference>
<dbReference type="Gene3D" id="1.10.530.10">
    <property type="match status" value="1"/>
</dbReference>
<dbReference type="Proteomes" id="UP000241394">
    <property type="component" value="Chromosome LG24"/>
</dbReference>
<keyword evidence="2" id="KW-0119">Carbohydrate metabolism</keyword>